<dbReference type="Gene3D" id="2.30.110.10">
    <property type="entry name" value="Electron Transport, Fmn-binding Protein, Chain A"/>
    <property type="match status" value="1"/>
</dbReference>
<dbReference type="Proteomes" id="UP000187651">
    <property type="component" value="Unassembled WGS sequence"/>
</dbReference>
<keyword evidence="3" id="KW-1185">Reference proteome</keyword>
<organism evidence="2 3">
    <name type="scientific">Lachnospira pectinoschiza</name>
    <dbReference type="NCBI Taxonomy" id="28052"/>
    <lineage>
        <taxon>Bacteria</taxon>
        <taxon>Bacillati</taxon>
        <taxon>Bacillota</taxon>
        <taxon>Clostridia</taxon>
        <taxon>Lachnospirales</taxon>
        <taxon>Lachnospiraceae</taxon>
        <taxon>Lachnospira</taxon>
    </lineage>
</organism>
<evidence type="ECO:0000313" key="2">
    <source>
        <dbReference type="EMBL" id="SDN27349.1"/>
    </source>
</evidence>
<dbReference type="AlphaFoldDB" id="A0A1H0A0V5"/>
<feature type="domain" description="Pyridoxamine 5'-phosphate oxidase N-terminal" evidence="1">
    <location>
        <begin position="3"/>
        <end position="88"/>
    </location>
</feature>
<reference evidence="3" key="1">
    <citation type="submission" date="2016-10" db="EMBL/GenBank/DDBJ databases">
        <authorList>
            <person name="Varghese N."/>
            <person name="Submissions S."/>
        </authorList>
    </citation>
    <scope>NUCLEOTIDE SEQUENCE [LARGE SCALE GENOMIC DNA]</scope>
    <source>
        <strain evidence="3">M83</strain>
    </source>
</reference>
<gene>
    <name evidence="2" type="ORF">SAMN05216544_2303</name>
</gene>
<dbReference type="InterPro" id="IPR011576">
    <property type="entry name" value="Pyridox_Oxase_N"/>
</dbReference>
<dbReference type="SUPFAM" id="SSF50475">
    <property type="entry name" value="FMN-binding split barrel"/>
    <property type="match status" value="1"/>
</dbReference>
<proteinExistence type="predicted"/>
<evidence type="ECO:0000259" key="1">
    <source>
        <dbReference type="Pfam" id="PF01243"/>
    </source>
</evidence>
<dbReference type="EMBL" id="FNHZ01000010">
    <property type="protein sequence ID" value="SDN27349.1"/>
    <property type="molecule type" value="Genomic_DNA"/>
</dbReference>
<accession>A0A1H0A0V5</accession>
<dbReference type="InterPro" id="IPR012349">
    <property type="entry name" value="Split_barrel_FMN-bd"/>
</dbReference>
<sequence length="128" mass="14741">MSKIVDFLHESKVFYLATVDGDQAQVRPINSVMEYKGQIYFETSNKKNMYQQMLKSPKVAISGMADGKWIRISGEAVMDEDDELKNAMFEAHPALKNVYTFEELIVYHLDNMDAKVYSFTEKPVTLED</sequence>
<dbReference type="Pfam" id="PF01243">
    <property type="entry name" value="PNPOx_N"/>
    <property type="match status" value="1"/>
</dbReference>
<dbReference type="RefSeq" id="WP_074522257.1">
    <property type="nucleotide sequence ID" value="NZ_FNHZ01000010.1"/>
</dbReference>
<evidence type="ECO:0000313" key="3">
    <source>
        <dbReference type="Proteomes" id="UP000187651"/>
    </source>
</evidence>
<protein>
    <submittedName>
        <fullName evidence="2">Uncharacterized protein, pyridoxamine 5'-phosphate oxidase (PNPOx-like) family</fullName>
    </submittedName>
</protein>
<name>A0A1H0A0V5_9FIRM</name>